<keyword evidence="1" id="KW-0472">Membrane</keyword>
<keyword evidence="1" id="KW-1133">Transmembrane helix</keyword>
<dbReference type="OrthoDB" id="339577at2157"/>
<dbReference type="PATRIC" id="fig|1132509.6.peg.3669"/>
<feature type="transmembrane region" description="Helical" evidence="1">
    <location>
        <begin position="83"/>
        <end position="102"/>
    </location>
</feature>
<organism evidence="2 3">
    <name type="scientific">Halococcus hamelinensis 100A6</name>
    <dbReference type="NCBI Taxonomy" id="1132509"/>
    <lineage>
        <taxon>Archaea</taxon>
        <taxon>Methanobacteriati</taxon>
        <taxon>Methanobacteriota</taxon>
        <taxon>Stenosarchaea group</taxon>
        <taxon>Halobacteria</taxon>
        <taxon>Halobacteriales</taxon>
        <taxon>Halococcaceae</taxon>
        <taxon>Halococcus</taxon>
    </lineage>
</organism>
<dbReference type="Pfam" id="PF09946">
    <property type="entry name" value="DUF2178"/>
    <property type="match status" value="1"/>
</dbReference>
<comment type="caution">
    <text evidence="2">The sequence shown here is derived from an EMBL/GenBank/DDBJ whole genome shotgun (WGS) entry which is preliminary data.</text>
</comment>
<evidence type="ECO:0008006" key="4">
    <source>
        <dbReference type="Google" id="ProtNLM"/>
    </source>
</evidence>
<sequence length="139" mass="14426">MTTIQTGSGITRQTYSRLVYAIGGIGIIGLLAGMVLGQHLAGTVVYLLGVWIGGGIALVAPLWSDTKLQDERDYDLHNRASGLTIGITMVAGLSVVPVIYVLDAGGYVGLAGAVGGAIFVLSGLFLLYGICFGVVKRRN</sequence>
<dbReference type="RefSeq" id="WP_007695623.1">
    <property type="nucleotide sequence ID" value="NZ_AJRK01000418.1"/>
</dbReference>
<evidence type="ECO:0000313" key="3">
    <source>
        <dbReference type="Proteomes" id="UP000011566"/>
    </source>
</evidence>
<dbReference type="InterPro" id="IPR019235">
    <property type="entry name" value="DUF2178_TM"/>
</dbReference>
<reference evidence="2 3" key="1">
    <citation type="journal article" date="2014" name="PLoS Genet.">
        <title>Phylogenetically driven sequencing of extremely halophilic archaea reveals strategies for static and dynamic osmo-response.</title>
        <authorList>
            <person name="Becker E.A."/>
            <person name="Seitzer P.M."/>
            <person name="Tritt A."/>
            <person name="Larsen D."/>
            <person name="Krusor M."/>
            <person name="Yao A.I."/>
            <person name="Wu D."/>
            <person name="Madern D."/>
            <person name="Eisen J.A."/>
            <person name="Darling A.E."/>
            <person name="Facciotti M.T."/>
        </authorList>
    </citation>
    <scope>NUCLEOTIDE SEQUENCE [LARGE SCALE GENOMIC DNA]</scope>
    <source>
        <strain evidence="2 3">100A6</strain>
    </source>
</reference>
<evidence type="ECO:0000313" key="2">
    <source>
        <dbReference type="EMBL" id="EMA36252.1"/>
    </source>
</evidence>
<dbReference type="Proteomes" id="UP000011566">
    <property type="component" value="Unassembled WGS sequence"/>
</dbReference>
<gene>
    <name evidence="2" type="ORF">C447_15806</name>
</gene>
<keyword evidence="3" id="KW-1185">Reference proteome</keyword>
<proteinExistence type="predicted"/>
<dbReference type="eggNOG" id="arCOG08181">
    <property type="taxonomic scope" value="Archaea"/>
</dbReference>
<feature type="transmembrane region" description="Helical" evidence="1">
    <location>
        <begin position="108"/>
        <end position="135"/>
    </location>
</feature>
<protein>
    <recommendedName>
        <fullName evidence="4">DUF2178 domain-containing protein</fullName>
    </recommendedName>
</protein>
<name>M0LRP3_9EURY</name>
<evidence type="ECO:0000256" key="1">
    <source>
        <dbReference type="SAM" id="Phobius"/>
    </source>
</evidence>
<accession>M0LRP3</accession>
<keyword evidence="1" id="KW-0812">Transmembrane</keyword>
<dbReference type="EMBL" id="AOMB01000042">
    <property type="protein sequence ID" value="EMA36252.1"/>
    <property type="molecule type" value="Genomic_DNA"/>
</dbReference>
<feature type="transmembrane region" description="Helical" evidence="1">
    <location>
        <begin position="43"/>
        <end position="63"/>
    </location>
</feature>
<dbReference type="AlphaFoldDB" id="M0LRP3"/>
<feature type="transmembrane region" description="Helical" evidence="1">
    <location>
        <begin position="18"/>
        <end position="37"/>
    </location>
</feature>